<protein>
    <submittedName>
        <fullName evidence="2">CTSH isoform 5</fullName>
    </submittedName>
</protein>
<comment type="caution">
    <text evidence="2">The sequence shown here is derived from an EMBL/GenBank/DDBJ whole genome shotgun (WGS) entry which is preliminary data.</text>
</comment>
<reference evidence="2 3" key="1">
    <citation type="submission" date="2017-12" db="EMBL/GenBank/DDBJ databases">
        <title>High-resolution comparative analysis of great ape genomes.</title>
        <authorList>
            <person name="Pollen A."/>
            <person name="Hastie A."/>
            <person name="Hormozdiari F."/>
            <person name="Dougherty M."/>
            <person name="Liu R."/>
            <person name="Chaisson M."/>
            <person name="Hoppe E."/>
            <person name="Hill C."/>
            <person name="Pang A."/>
            <person name="Hillier L."/>
            <person name="Baker C."/>
            <person name="Armstrong J."/>
            <person name="Shendure J."/>
            <person name="Paten B."/>
            <person name="Wilson R."/>
            <person name="Chao H."/>
            <person name="Schneider V."/>
            <person name="Ventura M."/>
            <person name="Kronenberg Z."/>
            <person name="Murali S."/>
            <person name="Gordon D."/>
            <person name="Cantsilieris S."/>
            <person name="Munson K."/>
            <person name="Nelson B."/>
            <person name="Raja A."/>
            <person name="Underwood J."/>
            <person name="Diekhans M."/>
            <person name="Fiddes I."/>
            <person name="Haussler D."/>
            <person name="Eichler E."/>
        </authorList>
    </citation>
    <scope>NUCLEOTIDE SEQUENCE [LARGE SCALE GENOMIC DNA]</scope>
    <source>
        <strain evidence="2">Yerkes chimp pedigree #C0471</strain>
    </source>
</reference>
<name>A0A2J8KCG7_PANTR</name>
<feature type="signal peptide" evidence="1">
    <location>
        <begin position="1"/>
        <end position="22"/>
    </location>
</feature>
<organism evidence="2 3">
    <name type="scientific">Pan troglodytes</name>
    <name type="common">Chimpanzee</name>
    <dbReference type="NCBI Taxonomy" id="9598"/>
    <lineage>
        <taxon>Eukaryota</taxon>
        <taxon>Metazoa</taxon>
        <taxon>Chordata</taxon>
        <taxon>Craniata</taxon>
        <taxon>Vertebrata</taxon>
        <taxon>Euteleostomi</taxon>
        <taxon>Mammalia</taxon>
        <taxon>Eutheria</taxon>
        <taxon>Euarchontoglires</taxon>
        <taxon>Primates</taxon>
        <taxon>Haplorrhini</taxon>
        <taxon>Catarrhini</taxon>
        <taxon>Hominidae</taxon>
        <taxon>Pan</taxon>
    </lineage>
</organism>
<evidence type="ECO:0000256" key="1">
    <source>
        <dbReference type="SAM" id="SignalP"/>
    </source>
</evidence>
<evidence type="ECO:0000313" key="3">
    <source>
        <dbReference type="Proteomes" id="UP000236370"/>
    </source>
</evidence>
<accession>A0A2J8KCG7</accession>
<proteinExistence type="predicted"/>
<feature type="chain" id="PRO_5014332395" evidence="1">
    <location>
        <begin position="23"/>
        <end position="118"/>
    </location>
</feature>
<dbReference type="Proteomes" id="UP000236370">
    <property type="component" value="Unassembled WGS sequence"/>
</dbReference>
<keyword evidence="1" id="KW-0732">Signal</keyword>
<dbReference type="AlphaFoldDB" id="A0A2J8KCG7"/>
<sequence>MWATLPLLCAGAWLLGVPVCGAAELSVNSLVAGLSPPPGPWSLRSPSQPGRCCPWRNSSWWTAPRTSIITAAKGVSPARLSSTSCTTRGSWVKTPTPTRARMVIASSNLERPSALSRM</sequence>
<gene>
    <name evidence="2" type="ORF">CK820_G0039809</name>
</gene>
<evidence type="ECO:0000313" key="2">
    <source>
        <dbReference type="EMBL" id="PNI32713.1"/>
    </source>
</evidence>
<dbReference type="EMBL" id="NBAG03000378">
    <property type="protein sequence ID" value="PNI32713.1"/>
    <property type="molecule type" value="Genomic_DNA"/>
</dbReference>